<proteinExistence type="predicted"/>
<dbReference type="Gene3D" id="3.30.1340.10">
    <property type="entry name" value="HPr-like"/>
    <property type="match status" value="1"/>
</dbReference>
<dbReference type="AlphaFoldDB" id="A0A4Q7P0G8"/>
<keyword evidence="3" id="KW-1185">Reference proteome</keyword>
<dbReference type="EMBL" id="SGXF01000010">
    <property type="protein sequence ID" value="RZS92132.1"/>
    <property type="molecule type" value="Genomic_DNA"/>
</dbReference>
<evidence type="ECO:0000313" key="3">
    <source>
        <dbReference type="Proteomes" id="UP000292927"/>
    </source>
</evidence>
<feature type="domain" description="HPr" evidence="1">
    <location>
        <begin position="16"/>
        <end position="62"/>
    </location>
</feature>
<organism evidence="2 3">
    <name type="scientific">Cuneatibacter caecimuris</name>
    <dbReference type="NCBI Taxonomy" id="1796618"/>
    <lineage>
        <taxon>Bacteria</taxon>
        <taxon>Bacillati</taxon>
        <taxon>Bacillota</taxon>
        <taxon>Clostridia</taxon>
        <taxon>Lachnospirales</taxon>
        <taxon>Lachnospiraceae</taxon>
        <taxon>Cuneatibacter</taxon>
    </lineage>
</organism>
<dbReference type="Proteomes" id="UP000292927">
    <property type="component" value="Unassembled WGS sequence"/>
</dbReference>
<dbReference type="InterPro" id="IPR000032">
    <property type="entry name" value="HPr-like"/>
</dbReference>
<evidence type="ECO:0000259" key="1">
    <source>
        <dbReference type="Pfam" id="PF00381"/>
    </source>
</evidence>
<reference evidence="2 3" key="1">
    <citation type="submission" date="2019-02" db="EMBL/GenBank/DDBJ databases">
        <title>Genomic Encyclopedia of Type Strains, Phase IV (KMG-IV): sequencing the most valuable type-strain genomes for metagenomic binning, comparative biology and taxonomic classification.</title>
        <authorList>
            <person name="Goeker M."/>
        </authorList>
    </citation>
    <scope>NUCLEOTIDE SEQUENCE [LARGE SCALE GENOMIC DNA]</scope>
    <source>
        <strain evidence="2 3">DSM 29486</strain>
    </source>
</reference>
<accession>A0A4Q7P0G8</accession>
<protein>
    <submittedName>
        <fullName evidence="2">PTS HPr component family protein</fullName>
    </submittedName>
</protein>
<dbReference type="RefSeq" id="WP_130436437.1">
    <property type="nucleotide sequence ID" value="NZ_SGXF01000010.1"/>
</dbReference>
<comment type="caution">
    <text evidence="2">The sequence shown here is derived from an EMBL/GenBank/DDBJ whole genome shotgun (WGS) entry which is preliminary data.</text>
</comment>
<dbReference type="SUPFAM" id="SSF55594">
    <property type="entry name" value="HPr-like"/>
    <property type="match status" value="1"/>
</dbReference>
<dbReference type="OrthoDB" id="1858199at2"/>
<dbReference type="InterPro" id="IPR035895">
    <property type="entry name" value="HPr-like_sf"/>
</dbReference>
<dbReference type="Pfam" id="PF00381">
    <property type="entry name" value="PTS-HPr"/>
    <property type="match status" value="1"/>
</dbReference>
<gene>
    <name evidence="2" type="ORF">EV209_3255</name>
</gene>
<evidence type="ECO:0000313" key="2">
    <source>
        <dbReference type="EMBL" id="RZS92132.1"/>
    </source>
</evidence>
<sequence length="75" mass="8774">MYQKNIKLSAEEEVREFVRAANRCDFDVDLGYNRVVVDAKSILGVFSLDLNQPLVVNYQKEDPEFERVLQQYVMS</sequence>
<name>A0A4Q7P0G8_9FIRM</name>